<dbReference type="PANTHER" id="PTHR24123">
    <property type="entry name" value="ANKYRIN REPEAT-CONTAINING"/>
    <property type="match status" value="1"/>
</dbReference>
<dbReference type="InterPro" id="IPR051165">
    <property type="entry name" value="Multifunctional_ANK_Repeat"/>
</dbReference>
<evidence type="ECO:0000256" key="4">
    <source>
        <dbReference type="SAM" id="MobiDB-lite"/>
    </source>
</evidence>
<comment type="caution">
    <text evidence="5">The sequence shown here is derived from an EMBL/GenBank/DDBJ whole genome shotgun (WGS) entry which is preliminary data.</text>
</comment>
<feature type="compositionally biased region" description="Polar residues" evidence="4">
    <location>
        <begin position="903"/>
        <end position="912"/>
    </location>
</feature>
<dbReference type="PROSITE" id="PS50088">
    <property type="entry name" value="ANK_REPEAT"/>
    <property type="match status" value="13"/>
</dbReference>
<accession>A0AAD9QHI7</accession>
<gene>
    <name evidence="5" type="ORF">P5673_015899</name>
</gene>
<dbReference type="Pfam" id="PF00023">
    <property type="entry name" value="Ank"/>
    <property type="match status" value="4"/>
</dbReference>
<keyword evidence="1" id="KW-0677">Repeat</keyword>
<dbReference type="SMART" id="SM00248">
    <property type="entry name" value="ANK"/>
    <property type="match status" value="14"/>
</dbReference>
<feature type="repeat" description="ANK" evidence="3">
    <location>
        <begin position="578"/>
        <end position="610"/>
    </location>
</feature>
<name>A0AAD9QHI7_ACRCE</name>
<evidence type="ECO:0000256" key="1">
    <source>
        <dbReference type="ARBA" id="ARBA00022737"/>
    </source>
</evidence>
<evidence type="ECO:0000256" key="3">
    <source>
        <dbReference type="PROSITE-ProRule" id="PRU00023"/>
    </source>
</evidence>
<dbReference type="InterPro" id="IPR002110">
    <property type="entry name" value="Ankyrin_rpt"/>
</dbReference>
<dbReference type="PROSITE" id="PS50297">
    <property type="entry name" value="ANK_REP_REGION"/>
    <property type="match status" value="12"/>
</dbReference>
<feature type="repeat" description="ANK" evidence="3">
    <location>
        <begin position="644"/>
        <end position="676"/>
    </location>
</feature>
<feature type="repeat" description="ANK" evidence="3">
    <location>
        <begin position="479"/>
        <end position="511"/>
    </location>
</feature>
<feature type="repeat" description="ANK" evidence="3">
    <location>
        <begin position="743"/>
        <end position="775"/>
    </location>
</feature>
<feature type="region of interest" description="Disordered" evidence="4">
    <location>
        <begin position="896"/>
        <end position="941"/>
    </location>
</feature>
<protein>
    <submittedName>
        <fullName evidence="5">Ankyrin repeat protein</fullName>
    </submittedName>
</protein>
<dbReference type="SUPFAM" id="SSF48403">
    <property type="entry name" value="Ankyrin repeat"/>
    <property type="match status" value="3"/>
</dbReference>
<evidence type="ECO:0000313" key="5">
    <source>
        <dbReference type="EMBL" id="KAK2561382.1"/>
    </source>
</evidence>
<dbReference type="Pfam" id="PF12796">
    <property type="entry name" value="Ank_2"/>
    <property type="match status" value="4"/>
</dbReference>
<dbReference type="AlphaFoldDB" id="A0AAD9QHI7"/>
<feature type="repeat" description="ANK" evidence="3">
    <location>
        <begin position="710"/>
        <end position="742"/>
    </location>
</feature>
<dbReference type="EMBL" id="JARQWQ010000033">
    <property type="protein sequence ID" value="KAK2561382.1"/>
    <property type="molecule type" value="Genomic_DNA"/>
</dbReference>
<feature type="non-terminal residue" evidence="5">
    <location>
        <position position="1"/>
    </location>
</feature>
<evidence type="ECO:0000313" key="6">
    <source>
        <dbReference type="Proteomes" id="UP001249851"/>
    </source>
</evidence>
<proteinExistence type="predicted"/>
<dbReference type="PANTHER" id="PTHR24123:SF33">
    <property type="entry name" value="PROTEIN HOS4"/>
    <property type="match status" value="1"/>
</dbReference>
<dbReference type="InterPro" id="IPR036770">
    <property type="entry name" value="Ankyrin_rpt-contain_sf"/>
</dbReference>
<feature type="repeat" description="ANK" evidence="3">
    <location>
        <begin position="776"/>
        <end position="808"/>
    </location>
</feature>
<keyword evidence="6" id="KW-1185">Reference proteome</keyword>
<feature type="repeat" description="ANK" evidence="3">
    <location>
        <begin position="677"/>
        <end position="709"/>
    </location>
</feature>
<sequence length="1001" mass="110011">GKQEDTDWMMRMEKARASRSVLHKASVNGQYKKVKKCLSSGCAVGVQDQFSLTPLHLACWYGREAIVKLLLERGADVNATDRSCEVKLSLLTEVINYGLDTIMPGRSIKIHETGRPWVSTHLKQLIIRRQKAFSSGNQPLFKILRNKVNRERKGCLMVYYEKKVEDLQDSKPRNCWGEVNQLCGSAKTTGRDLTSVLHPDLVCDESTLVDKINKAFVRVMEDYSPLTECVCVDMDDDQPISVTEHSVARKLRKISCARAGGPDDLPNWVLKEYAYTLSKVAEGFVIDMDLKPPSLRTLGRRAFTRTDEHSGFNLLQAAVLEGDDDTVTKASVHLKNFVEEMECRKTGEKASIFPGKSAADILPIRKHWNFGRTIGKFAVVKKTPKGSTESSNIKKTFKRYTEFVGTEKILTKLHSCAKGNDVEMAIELVLNDVNAQTFQESTFGVCSGTALHSAIHGNNANVVKVLLANKVDANIADLQGNTVLHSSSSKRFFNISQLLIDSGCKINLRNNVGETPLHSNVRGKNVPDVKLLLKNNADANIKDNKGNTPLHISTGNRLCDISQLLVDSGCKINVGNNVGETPLHSSVRSKNVADVELLLRNNADVNIEDNQGNSPLHISTRKGLCDISPLLVDSGCKINVRNNVGETPLHSSVRGKNVADVKLLLKNNADANVKDNKGNTPLHISTGNRLCDISQLLVDSGCKINVRNNVGETPLHSSVRSKNVADVELLLRNNADANIKDNQGNSPLHISTCKGLRDISQLLVGSGCKINVRNNVGETPLHSAVNVKNVADVELLLKNNADANVQNPSGNTPLHISSRDGFSNISQLLIDSGCNKNLKNRDGKTPLDLELFSHFSHYPPYVGDSKEAKGNEGHAYAPQKVFRFYGRGLRLCGSVPKGDPWMNQPTQSTLSSPLPGKLRSGSPLKNRPELSSARRKRQMGRVSSPFLYGNLEADKRDTGYASQESFRHKIVVASEYEDDALVKSETVSSPIVDKGKEQSST</sequence>
<reference evidence="5" key="1">
    <citation type="journal article" date="2023" name="G3 (Bethesda)">
        <title>Whole genome assembly and annotation of the endangered Caribbean coral Acropora cervicornis.</title>
        <authorList>
            <person name="Selwyn J.D."/>
            <person name="Vollmer S.V."/>
        </authorList>
    </citation>
    <scope>NUCLEOTIDE SEQUENCE</scope>
    <source>
        <strain evidence="5">K2</strain>
    </source>
</reference>
<keyword evidence="2 3" id="KW-0040">ANK repeat</keyword>
<dbReference type="Proteomes" id="UP001249851">
    <property type="component" value="Unassembled WGS sequence"/>
</dbReference>
<evidence type="ECO:0000256" key="2">
    <source>
        <dbReference type="ARBA" id="ARBA00023043"/>
    </source>
</evidence>
<reference evidence="5" key="2">
    <citation type="journal article" date="2023" name="Science">
        <title>Genomic signatures of disease resistance in endangered staghorn corals.</title>
        <authorList>
            <person name="Vollmer S.V."/>
            <person name="Selwyn J.D."/>
            <person name="Despard B.A."/>
            <person name="Roesel C.L."/>
        </authorList>
    </citation>
    <scope>NUCLEOTIDE SEQUENCE</scope>
    <source>
        <strain evidence="5">K2</strain>
    </source>
</reference>
<dbReference type="Gene3D" id="1.25.40.20">
    <property type="entry name" value="Ankyrin repeat-containing domain"/>
    <property type="match status" value="4"/>
</dbReference>
<feature type="repeat" description="ANK" evidence="3">
    <location>
        <begin position="512"/>
        <end position="544"/>
    </location>
</feature>
<feature type="repeat" description="ANK" evidence="3">
    <location>
        <begin position="446"/>
        <end position="478"/>
    </location>
</feature>
<organism evidence="5 6">
    <name type="scientific">Acropora cervicornis</name>
    <name type="common">Staghorn coral</name>
    <dbReference type="NCBI Taxonomy" id="6130"/>
    <lineage>
        <taxon>Eukaryota</taxon>
        <taxon>Metazoa</taxon>
        <taxon>Cnidaria</taxon>
        <taxon>Anthozoa</taxon>
        <taxon>Hexacorallia</taxon>
        <taxon>Scleractinia</taxon>
        <taxon>Astrocoeniina</taxon>
        <taxon>Acroporidae</taxon>
        <taxon>Acropora</taxon>
    </lineage>
</organism>
<feature type="repeat" description="ANK" evidence="3">
    <location>
        <begin position="809"/>
        <end position="841"/>
    </location>
</feature>
<feature type="repeat" description="ANK" evidence="3">
    <location>
        <begin position="545"/>
        <end position="577"/>
    </location>
</feature>
<feature type="repeat" description="ANK" evidence="3">
    <location>
        <begin position="611"/>
        <end position="643"/>
    </location>
</feature>
<feature type="repeat" description="ANK" evidence="3">
    <location>
        <begin position="50"/>
        <end position="82"/>
    </location>
</feature>